<dbReference type="RefSeq" id="WP_189204745.1">
    <property type="nucleotide sequence ID" value="NZ_BMQQ01000032.1"/>
</dbReference>
<evidence type="ECO:0000313" key="2">
    <source>
        <dbReference type="EMBL" id="GGT58315.1"/>
    </source>
</evidence>
<keyword evidence="1" id="KW-0732">Signal</keyword>
<evidence type="ECO:0000256" key="1">
    <source>
        <dbReference type="SAM" id="SignalP"/>
    </source>
</evidence>
<dbReference type="Proteomes" id="UP000619486">
    <property type="component" value="Unassembled WGS sequence"/>
</dbReference>
<evidence type="ECO:0008006" key="4">
    <source>
        <dbReference type="Google" id="ProtNLM"/>
    </source>
</evidence>
<feature type="chain" id="PRO_5037803206" description="Lipoprotein" evidence="1">
    <location>
        <begin position="33"/>
        <end position="196"/>
    </location>
</feature>
<protein>
    <recommendedName>
        <fullName evidence="4">Lipoprotein</fullName>
    </recommendedName>
</protein>
<name>A0A918HF08_9ACTN</name>
<keyword evidence="3" id="KW-1185">Reference proteome</keyword>
<sequence>MRGNVSGALSRGRWGVAGPFAALALLAAPLTACTTNTCEGDRGGSTVCVNNGSAPDADIKYKQQVVTACGQLRASSRWVPPADRESGRLAYNKRKVLEALRTSHAEYRGALDTLWRQETPGPFKARQATAKAAGDAWLADVERLFKRAEVELPDPIPIDGYYVVSDLKETASRQAFLQAMTALGEKECSLEEVTAS</sequence>
<dbReference type="EMBL" id="BMQQ01000032">
    <property type="protein sequence ID" value="GGT58315.1"/>
    <property type="molecule type" value="Genomic_DNA"/>
</dbReference>
<accession>A0A918HF08</accession>
<feature type="signal peptide" evidence="1">
    <location>
        <begin position="1"/>
        <end position="32"/>
    </location>
</feature>
<comment type="caution">
    <text evidence="2">The sequence shown here is derived from an EMBL/GenBank/DDBJ whole genome shotgun (WGS) entry which is preliminary data.</text>
</comment>
<dbReference type="AlphaFoldDB" id="A0A918HF08"/>
<proteinExistence type="predicted"/>
<reference evidence="2" key="1">
    <citation type="journal article" date="2014" name="Int. J. Syst. Evol. Microbiol.">
        <title>Complete genome sequence of Corynebacterium casei LMG S-19264T (=DSM 44701T), isolated from a smear-ripened cheese.</title>
        <authorList>
            <consortium name="US DOE Joint Genome Institute (JGI-PGF)"/>
            <person name="Walter F."/>
            <person name="Albersmeier A."/>
            <person name="Kalinowski J."/>
            <person name="Ruckert C."/>
        </authorList>
    </citation>
    <scope>NUCLEOTIDE SEQUENCE</scope>
    <source>
        <strain evidence="2">JCM 3172</strain>
    </source>
</reference>
<gene>
    <name evidence="2" type="ORF">GCM10014713_59950</name>
</gene>
<evidence type="ECO:0000313" key="3">
    <source>
        <dbReference type="Proteomes" id="UP000619486"/>
    </source>
</evidence>
<organism evidence="2 3">
    <name type="scientific">Streptomyces purpureus</name>
    <dbReference type="NCBI Taxonomy" id="1951"/>
    <lineage>
        <taxon>Bacteria</taxon>
        <taxon>Bacillati</taxon>
        <taxon>Actinomycetota</taxon>
        <taxon>Actinomycetes</taxon>
        <taxon>Kitasatosporales</taxon>
        <taxon>Streptomycetaceae</taxon>
        <taxon>Streptomyces</taxon>
    </lineage>
</organism>
<reference evidence="2" key="2">
    <citation type="submission" date="2020-09" db="EMBL/GenBank/DDBJ databases">
        <authorList>
            <person name="Sun Q."/>
            <person name="Ohkuma M."/>
        </authorList>
    </citation>
    <scope>NUCLEOTIDE SEQUENCE</scope>
    <source>
        <strain evidence="2">JCM 3172</strain>
    </source>
</reference>